<gene>
    <name evidence="1" type="ORF">Pan153_17030</name>
</gene>
<sequence>MWEVKRNPLSDSQKIRFLLEENAQSLRFADVLERWRESPEFCLWFSQQLAELPFTAFRWETPAVTASTVSRLFEFVVIDSPALVRQADRTAFTEHFSGAAPESVVSFSNLRGDAILVVPCPSHSAVDYCHLADFVRGASELQQQELWKTVGTVMQARLNEQPVWLSTAGAGVAWLHVRLDDRPKYYGHQPYRSEKA</sequence>
<evidence type="ECO:0000313" key="2">
    <source>
        <dbReference type="Proteomes" id="UP000320839"/>
    </source>
</evidence>
<reference evidence="1 2" key="1">
    <citation type="submission" date="2019-02" db="EMBL/GenBank/DDBJ databases">
        <title>Deep-cultivation of Planctomycetes and their phenomic and genomic characterization uncovers novel biology.</title>
        <authorList>
            <person name="Wiegand S."/>
            <person name="Jogler M."/>
            <person name="Boedeker C."/>
            <person name="Pinto D."/>
            <person name="Vollmers J."/>
            <person name="Rivas-Marin E."/>
            <person name="Kohn T."/>
            <person name="Peeters S.H."/>
            <person name="Heuer A."/>
            <person name="Rast P."/>
            <person name="Oberbeckmann S."/>
            <person name="Bunk B."/>
            <person name="Jeske O."/>
            <person name="Meyerdierks A."/>
            <person name="Storesund J.E."/>
            <person name="Kallscheuer N."/>
            <person name="Luecker S."/>
            <person name="Lage O.M."/>
            <person name="Pohl T."/>
            <person name="Merkel B.J."/>
            <person name="Hornburger P."/>
            <person name="Mueller R.-W."/>
            <person name="Bruemmer F."/>
            <person name="Labrenz M."/>
            <person name="Spormann A.M."/>
            <person name="Op den Camp H."/>
            <person name="Overmann J."/>
            <person name="Amann R."/>
            <person name="Jetten M.S.M."/>
            <person name="Mascher T."/>
            <person name="Medema M.H."/>
            <person name="Devos D.P."/>
            <person name="Kaster A.-K."/>
            <person name="Ovreas L."/>
            <person name="Rohde M."/>
            <person name="Galperin M.Y."/>
            <person name="Jogler C."/>
        </authorList>
    </citation>
    <scope>NUCLEOTIDE SEQUENCE [LARGE SCALE GENOMIC DNA]</scope>
    <source>
        <strain evidence="1 2">Pan153</strain>
    </source>
</reference>
<proteinExistence type="predicted"/>
<accession>A0A518FL82</accession>
<dbReference type="AlphaFoldDB" id="A0A518FL82"/>
<dbReference type="RefSeq" id="WP_145455013.1">
    <property type="nucleotide sequence ID" value="NZ_CP036317.1"/>
</dbReference>
<dbReference type="OrthoDB" id="980262at2"/>
<name>A0A518FL82_9PLAN</name>
<protein>
    <submittedName>
        <fullName evidence="1">Uncharacterized protein</fullName>
    </submittedName>
</protein>
<dbReference type="InterPro" id="IPR054220">
    <property type="entry name" value="DUF6940"/>
</dbReference>
<dbReference type="Pfam" id="PF22086">
    <property type="entry name" value="DUF6940"/>
    <property type="match status" value="1"/>
</dbReference>
<dbReference type="EMBL" id="CP036317">
    <property type="protein sequence ID" value="QDV17069.1"/>
    <property type="molecule type" value="Genomic_DNA"/>
</dbReference>
<dbReference type="Proteomes" id="UP000320839">
    <property type="component" value="Chromosome"/>
</dbReference>
<evidence type="ECO:0000313" key="1">
    <source>
        <dbReference type="EMBL" id="QDV17069.1"/>
    </source>
</evidence>
<organism evidence="1 2">
    <name type="scientific">Gimesia panareensis</name>
    <dbReference type="NCBI Taxonomy" id="2527978"/>
    <lineage>
        <taxon>Bacteria</taxon>
        <taxon>Pseudomonadati</taxon>
        <taxon>Planctomycetota</taxon>
        <taxon>Planctomycetia</taxon>
        <taxon>Planctomycetales</taxon>
        <taxon>Planctomycetaceae</taxon>
        <taxon>Gimesia</taxon>
    </lineage>
</organism>